<dbReference type="PRINTS" id="PR00081">
    <property type="entry name" value="GDHRDH"/>
</dbReference>
<sequence length="257" mass="27965">MRYDLQSMFDITGEVAVVTGASRGIGREIAMAMASLGAKVVLVSVSAMHLFKTVSDLQDQGFDVIGIPADTTKKDSIQAMADQVFQQFGKIDILINCAGVAHLENAIDFEEAMWNWVMEVNLKGTFLTCQAIGKYMVKQGKGRIVNLSSVLGLKGRAQDMAYSPSKAGMNQLTKSLAIEWAKDNINVNAVAPTFTQADAERGLLGDKAMYEKILSRIPKGRLCEMEWIVGPVIFLCSPCAEFVTGHILYVDGGWTVS</sequence>
<gene>
    <name evidence="3" type="ORF">U27_07052</name>
</gene>
<name>A0A081C659_VECG1</name>
<dbReference type="Proteomes" id="UP000030661">
    <property type="component" value="Unassembled WGS sequence"/>
</dbReference>
<dbReference type="HOGENOM" id="CLU_010194_1_1_0"/>
<reference evidence="3" key="1">
    <citation type="journal article" date="2015" name="PeerJ">
        <title>First genomic representation of candidate bacterial phylum KSB3 points to enhanced environmental sensing as a trigger of wastewater bulking.</title>
        <authorList>
            <person name="Sekiguchi Y."/>
            <person name="Ohashi A."/>
            <person name="Parks D.H."/>
            <person name="Yamauchi T."/>
            <person name="Tyson G.W."/>
            <person name="Hugenholtz P."/>
        </authorList>
    </citation>
    <scope>NUCLEOTIDE SEQUENCE [LARGE SCALE GENOMIC DNA]</scope>
</reference>
<dbReference type="InterPro" id="IPR002347">
    <property type="entry name" value="SDR_fam"/>
</dbReference>
<evidence type="ECO:0000256" key="1">
    <source>
        <dbReference type="ARBA" id="ARBA00006484"/>
    </source>
</evidence>
<dbReference type="Pfam" id="PF13561">
    <property type="entry name" value="adh_short_C2"/>
    <property type="match status" value="1"/>
</dbReference>
<dbReference type="SUPFAM" id="SSF51735">
    <property type="entry name" value="NAD(P)-binding Rossmann-fold domains"/>
    <property type="match status" value="1"/>
</dbReference>
<dbReference type="PANTHER" id="PTHR42760:SF115">
    <property type="entry name" value="3-OXOACYL-[ACYL-CARRIER-PROTEIN] REDUCTASE FABG"/>
    <property type="match status" value="1"/>
</dbReference>
<protein>
    <submittedName>
        <fullName evidence="3">Short-chain dehydrogenase/reductase SDR</fullName>
    </submittedName>
</protein>
<dbReference type="AlphaFoldDB" id="A0A081C659"/>
<evidence type="ECO:0000256" key="2">
    <source>
        <dbReference type="ARBA" id="ARBA00023002"/>
    </source>
</evidence>
<keyword evidence="2" id="KW-0560">Oxidoreductase</keyword>
<dbReference type="NCBIfam" id="NF005559">
    <property type="entry name" value="PRK07231.1"/>
    <property type="match status" value="1"/>
</dbReference>
<dbReference type="FunFam" id="3.40.50.720:FF:000084">
    <property type="entry name" value="Short-chain dehydrogenase reductase"/>
    <property type="match status" value="1"/>
</dbReference>
<proteinExistence type="inferred from homology"/>
<keyword evidence="4" id="KW-1185">Reference proteome</keyword>
<dbReference type="STRING" id="1499967.U27_07052"/>
<dbReference type="InterPro" id="IPR036291">
    <property type="entry name" value="NAD(P)-bd_dom_sf"/>
</dbReference>
<comment type="similarity">
    <text evidence="1">Belongs to the short-chain dehydrogenases/reductases (SDR) family.</text>
</comment>
<organism evidence="3">
    <name type="scientific">Vecturithrix granuli</name>
    <dbReference type="NCBI Taxonomy" id="1499967"/>
    <lineage>
        <taxon>Bacteria</taxon>
        <taxon>Candidatus Moduliflexota</taxon>
        <taxon>Candidatus Vecturitrichia</taxon>
        <taxon>Candidatus Vecturitrichales</taxon>
        <taxon>Candidatus Vecturitrichaceae</taxon>
        <taxon>Candidatus Vecturithrix</taxon>
    </lineage>
</organism>
<dbReference type="PANTHER" id="PTHR42760">
    <property type="entry name" value="SHORT-CHAIN DEHYDROGENASES/REDUCTASES FAMILY MEMBER"/>
    <property type="match status" value="1"/>
</dbReference>
<evidence type="ECO:0000313" key="4">
    <source>
        <dbReference type="Proteomes" id="UP000030661"/>
    </source>
</evidence>
<accession>A0A081C659</accession>
<dbReference type="PRINTS" id="PR00080">
    <property type="entry name" value="SDRFAMILY"/>
</dbReference>
<dbReference type="EMBL" id="DF820471">
    <property type="protein sequence ID" value="GAK60064.1"/>
    <property type="molecule type" value="Genomic_DNA"/>
</dbReference>
<dbReference type="GO" id="GO:0016616">
    <property type="term" value="F:oxidoreductase activity, acting on the CH-OH group of donors, NAD or NADP as acceptor"/>
    <property type="evidence" value="ECO:0007669"/>
    <property type="project" value="TreeGrafter"/>
</dbReference>
<dbReference type="Gene3D" id="3.40.50.720">
    <property type="entry name" value="NAD(P)-binding Rossmann-like Domain"/>
    <property type="match status" value="1"/>
</dbReference>
<evidence type="ECO:0000313" key="3">
    <source>
        <dbReference type="EMBL" id="GAK60064.1"/>
    </source>
</evidence>
<dbReference type="eggNOG" id="COG1028">
    <property type="taxonomic scope" value="Bacteria"/>
</dbReference>